<dbReference type="InterPro" id="IPR057670">
    <property type="entry name" value="SH3_retrovirus"/>
</dbReference>
<dbReference type="InterPro" id="IPR043502">
    <property type="entry name" value="DNA/RNA_pol_sf"/>
</dbReference>
<dbReference type="SUPFAM" id="SSF56672">
    <property type="entry name" value="DNA/RNA polymerases"/>
    <property type="match status" value="1"/>
</dbReference>
<dbReference type="InterPro" id="IPR029472">
    <property type="entry name" value="Copia-like_N"/>
</dbReference>
<dbReference type="Gene3D" id="3.30.420.10">
    <property type="entry name" value="Ribonuclease H-like superfamily/Ribonuclease H"/>
    <property type="match status" value="1"/>
</dbReference>
<dbReference type="PANTHER" id="PTHR11439">
    <property type="entry name" value="GAG-POL-RELATED RETROTRANSPOSON"/>
    <property type="match status" value="1"/>
</dbReference>
<proteinExistence type="predicted"/>
<feature type="domain" description="Integrase catalytic" evidence="2">
    <location>
        <begin position="366"/>
        <end position="532"/>
    </location>
</feature>
<feature type="compositionally biased region" description="Pro residues" evidence="1">
    <location>
        <begin position="655"/>
        <end position="670"/>
    </location>
</feature>
<feature type="compositionally biased region" description="Low complexity" evidence="1">
    <location>
        <begin position="628"/>
        <end position="654"/>
    </location>
</feature>
<evidence type="ECO:0000259" key="2">
    <source>
        <dbReference type="PROSITE" id="PS50994"/>
    </source>
</evidence>
<name>A0AAW2NB59_SESRA</name>
<feature type="region of interest" description="Disordered" evidence="1">
    <location>
        <begin position="628"/>
        <end position="677"/>
    </location>
</feature>
<dbReference type="InterPro" id="IPR001584">
    <property type="entry name" value="Integrase_cat-core"/>
</dbReference>
<dbReference type="SUPFAM" id="SSF53098">
    <property type="entry name" value="Ribonuclease H-like"/>
    <property type="match status" value="1"/>
</dbReference>
<dbReference type="PANTHER" id="PTHR11439:SF511">
    <property type="match status" value="1"/>
</dbReference>
<dbReference type="CDD" id="cd09272">
    <property type="entry name" value="RNase_HI_RT_Ty1"/>
    <property type="match status" value="1"/>
</dbReference>
<gene>
    <name evidence="3" type="ORF">Sradi_4527200</name>
</gene>
<dbReference type="AlphaFoldDB" id="A0AAW2NB59"/>
<evidence type="ECO:0000313" key="3">
    <source>
        <dbReference type="EMBL" id="KAL0340104.1"/>
    </source>
</evidence>
<reference evidence="3" key="2">
    <citation type="journal article" date="2024" name="Plant">
        <title>Genomic evolution and insights into agronomic trait innovations of Sesamum species.</title>
        <authorList>
            <person name="Miao H."/>
            <person name="Wang L."/>
            <person name="Qu L."/>
            <person name="Liu H."/>
            <person name="Sun Y."/>
            <person name="Le M."/>
            <person name="Wang Q."/>
            <person name="Wei S."/>
            <person name="Zheng Y."/>
            <person name="Lin W."/>
            <person name="Duan Y."/>
            <person name="Cao H."/>
            <person name="Xiong S."/>
            <person name="Wang X."/>
            <person name="Wei L."/>
            <person name="Li C."/>
            <person name="Ma Q."/>
            <person name="Ju M."/>
            <person name="Zhao R."/>
            <person name="Li G."/>
            <person name="Mu C."/>
            <person name="Tian Q."/>
            <person name="Mei H."/>
            <person name="Zhang T."/>
            <person name="Gao T."/>
            <person name="Zhang H."/>
        </authorList>
    </citation>
    <scope>NUCLEOTIDE SEQUENCE</scope>
    <source>
        <strain evidence="3">G02</strain>
    </source>
</reference>
<accession>A0AAW2NB59</accession>
<reference evidence="3" key="1">
    <citation type="submission" date="2020-06" db="EMBL/GenBank/DDBJ databases">
        <authorList>
            <person name="Li T."/>
            <person name="Hu X."/>
            <person name="Zhang T."/>
            <person name="Song X."/>
            <person name="Zhang H."/>
            <person name="Dai N."/>
            <person name="Sheng W."/>
            <person name="Hou X."/>
            <person name="Wei L."/>
        </authorList>
    </citation>
    <scope>NUCLEOTIDE SEQUENCE</scope>
    <source>
        <strain evidence="3">G02</strain>
        <tissue evidence="3">Leaf</tissue>
    </source>
</reference>
<dbReference type="Pfam" id="PF00665">
    <property type="entry name" value="rve"/>
    <property type="match status" value="1"/>
</dbReference>
<dbReference type="GO" id="GO:0015074">
    <property type="term" value="P:DNA integration"/>
    <property type="evidence" value="ECO:0007669"/>
    <property type="project" value="InterPro"/>
</dbReference>
<dbReference type="InterPro" id="IPR012337">
    <property type="entry name" value="RNaseH-like_sf"/>
</dbReference>
<dbReference type="GO" id="GO:0003676">
    <property type="term" value="F:nucleic acid binding"/>
    <property type="evidence" value="ECO:0007669"/>
    <property type="project" value="InterPro"/>
</dbReference>
<protein>
    <submittedName>
        <fullName evidence="3">Retrovirus-related Pol polyprotein from transposon RE2</fullName>
    </submittedName>
</protein>
<dbReference type="InterPro" id="IPR013103">
    <property type="entry name" value="RVT_2"/>
</dbReference>
<dbReference type="Pfam" id="PF07727">
    <property type="entry name" value="RVT_2"/>
    <property type="match status" value="1"/>
</dbReference>
<comment type="caution">
    <text evidence="3">The sequence shown here is derived from an EMBL/GenBank/DDBJ whole genome shotgun (WGS) entry which is preliminary data.</text>
</comment>
<organism evidence="3">
    <name type="scientific">Sesamum radiatum</name>
    <name type="common">Black benniseed</name>
    <dbReference type="NCBI Taxonomy" id="300843"/>
    <lineage>
        <taxon>Eukaryota</taxon>
        <taxon>Viridiplantae</taxon>
        <taxon>Streptophyta</taxon>
        <taxon>Embryophyta</taxon>
        <taxon>Tracheophyta</taxon>
        <taxon>Spermatophyta</taxon>
        <taxon>Magnoliopsida</taxon>
        <taxon>eudicotyledons</taxon>
        <taxon>Gunneridae</taxon>
        <taxon>Pentapetalae</taxon>
        <taxon>asterids</taxon>
        <taxon>lamiids</taxon>
        <taxon>Lamiales</taxon>
        <taxon>Pedaliaceae</taxon>
        <taxon>Sesamum</taxon>
    </lineage>
</organism>
<dbReference type="Pfam" id="PF14244">
    <property type="entry name" value="Retrotran_gag_3"/>
    <property type="match status" value="1"/>
</dbReference>
<dbReference type="InterPro" id="IPR036397">
    <property type="entry name" value="RNaseH_sf"/>
</dbReference>
<dbReference type="Pfam" id="PF25597">
    <property type="entry name" value="SH3_retrovirus"/>
    <property type="match status" value="1"/>
</dbReference>
<dbReference type="PROSITE" id="PS50994">
    <property type="entry name" value="INTEGRASE"/>
    <property type="match status" value="1"/>
</dbReference>
<dbReference type="EMBL" id="JACGWJ010000020">
    <property type="protein sequence ID" value="KAL0340104.1"/>
    <property type="molecule type" value="Genomic_DNA"/>
</dbReference>
<sequence length="1165" mass="131297">MAESTSTAAIASDDCQYERDVLYLHPSEHSGLSLSSIPLDGSNFLVWSRSIYVSLGTRMKLSFIDGSFPQPATGSKTFEQWRRVDLMVISWIWNSISKDIVEAFMYASSSRELWLELQRRYGRSNGPMLYQIQRELSIVSQGDLSVTAYLTKVKKLWNELSCLDPAPKCTCGKCICEISKVISPKNESTELMQFLMGLHEVYESERSQILMMDPLPDVEKAYAMVLSVEKQRSVHINMKDFQHTNSIYHVAGKENKRGFNAVQKKKLFIDKRSLVVTIAISLDIPRIRALNCTGYQIGSSHQSSDVPNQNNVSVMMAEILKLVKENAQPSNPLTVNYANYVYDDVEFAVCPLAKQARIPFPLSESHSSIPFELLHMDFWGPYKEHTISDCIYNFTIVDDCNRSLWTFLLKHKSQVPSILSTFCHMIHTQFGAVIKTLRSDNGSEFLNKDCQSLFHELGIIHQTSCTYTPQQNGRVERKHRHLLDVARALLLQASLPTKFWGDAFLTATYLINRTPTQKLAWKTPYELLHGSPPLYNHLRVFGCLCFATNLDPHKTMFHKRASKCIFLGYSMHKKGYKLYDLDTNHPFTSRDVVFHESIYPYDAISQSSDSCPLPTVPLYTENLRSNPSLSVSVPTVSSSPSTEQVEHNLTLPSSSPSPNPHSPPVLPTPQPTRKSARITHKPSWLEDFVCHQDSLLLPSSNTAYMLFVASLSILQEPKSYKEAVKHPEWQEAMRQEIQALEQNCTWKITPLPVGYAWPIQQLDINNAFLHGRLDNGIWSSHTKLEQYGFAQSANDHCLFTMHTNLGQLFLLVYVDDILITGPSLSDIEGVKSYLHRLFTIKDIGDARYFLGLEIARSTSGAYLAQTKYTLDIIKDTGMLNCKATSTPFPPDLKLTIDSGVQLQNPDMYRRLVGRLLYLGCTRPDISHSVQQLSQYLSHPCDMHWTAALHVVRYLKGNPSKGIFLPASNRFQLKAFCDADWASCVDTRRSLSGFCIFLGDAPISWKTNKQSTVSRSTTEAEYRSMAATVCELRWISFLLTDFGISVVSPIPLYCDNKSALHIMANPVFHERTKHIEIDCHVVRNAYKNGFVLPSHIKGSDQLADTFTKSLPLKTFSSMVSKLGLVSFAPSPTCWGAVEYSRVAAAPAEEIDGSPVSVVHSDILDNG</sequence>
<evidence type="ECO:0000256" key="1">
    <source>
        <dbReference type="SAM" id="MobiDB-lite"/>
    </source>
</evidence>